<protein>
    <submittedName>
        <fullName evidence="1">Uncharacterized protein</fullName>
    </submittedName>
</protein>
<comment type="caution">
    <text evidence="1">The sequence shown here is derived from an EMBL/GenBank/DDBJ whole genome shotgun (WGS) entry which is preliminary data.</text>
</comment>
<reference evidence="1 2" key="1">
    <citation type="submission" date="2024-01" db="EMBL/GenBank/DDBJ databases">
        <title>The genomes of 5 underutilized Papilionoideae crops provide insights into root nodulation and disease resistanc.</title>
        <authorList>
            <person name="Yuan L."/>
        </authorList>
    </citation>
    <scope>NUCLEOTIDE SEQUENCE [LARGE SCALE GENOMIC DNA]</scope>
    <source>
        <strain evidence="1">ZHUSHIDOU_FW_LH</strain>
        <tissue evidence="1">Leaf</tissue>
    </source>
</reference>
<evidence type="ECO:0000313" key="1">
    <source>
        <dbReference type="EMBL" id="KAK7287335.1"/>
    </source>
</evidence>
<dbReference type="AlphaFoldDB" id="A0AAN9IVT3"/>
<proteinExistence type="predicted"/>
<organism evidence="1 2">
    <name type="scientific">Crotalaria pallida</name>
    <name type="common">Smooth rattlebox</name>
    <name type="synonym">Crotalaria striata</name>
    <dbReference type="NCBI Taxonomy" id="3830"/>
    <lineage>
        <taxon>Eukaryota</taxon>
        <taxon>Viridiplantae</taxon>
        <taxon>Streptophyta</taxon>
        <taxon>Embryophyta</taxon>
        <taxon>Tracheophyta</taxon>
        <taxon>Spermatophyta</taxon>
        <taxon>Magnoliopsida</taxon>
        <taxon>eudicotyledons</taxon>
        <taxon>Gunneridae</taxon>
        <taxon>Pentapetalae</taxon>
        <taxon>rosids</taxon>
        <taxon>fabids</taxon>
        <taxon>Fabales</taxon>
        <taxon>Fabaceae</taxon>
        <taxon>Papilionoideae</taxon>
        <taxon>50 kb inversion clade</taxon>
        <taxon>genistoids sensu lato</taxon>
        <taxon>core genistoids</taxon>
        <taxon>Crotalarieae</taxon>
        <taxon>Crotalaria</taxon>
    </lineage>
</organism>
<dbReference type="Proteomes" id="UP001372338">
    <property type="component" value="Unassembled WGS sequence"/>
</dbReference>
<name>A0AAN9IVT3_CROPI</name>
<keyword evidence="2" id="KW-1185">Reference proteome</keyword>
<sequence>MSLNFLIFVVQADSVEQAHYICSRHVDPPAEFEQIRILTEQILSTMKEANRITEAIVPSQPPYQHAPETDVQNPFQLSRVEGHGLQRRRRQVIPQNVNIEQINDRAPGMYYVSSQEPTQQSEQWFWPPLSPQGQTAPNMTPSSSFPNMASSSSFPNMAPSSCFPYFTRSPYVPSSSSPSCYTPAPFIPSSSLQPCYAPFVHHIQETPMSPMLTSGYGIDLNADFTAVASPSEELSQPAFFEEIRRNICKKDA</sequence>
<evidence type="ECO:0000313" key="2">
    <source>
        <dbReference type="Proteomes" id="UP001372338"/>
    </source>
</evidence>
<accession>A0AAN9IVT3</accession>
<dbReference type="EMBL" id="JAYWIO010000001">
    <property type="protein sequence ID" value="KAK7287335.1"/>
    <property type="molecule type" value="Genomic_DNA"/>
</dbReference>
<gene>
    <name evidence="1" type="ORF">RIF29_00589</name>
</gene>